<gene>
    <name evidence="7" type="primary">si:dkey-174m14.3</name>
</gene>
<dbReference type="Proteomes" id="UP000515161">
    <property type="component" value="Unplaced"/>
</dbReference>
<organism evidence="6 7">
    <name type="scientific">Gymnodraco acuticeps</name>
    <name type="common">Antarctic dragonfish</name>
    <dbReference type="NCBI Taxonomy" id="8218"/>
    <lineage>
        <taxon>Eukaryota</taxon>
        <taxon>Metazoa</taxon>
        <taxon>Chordata</taxon>
        <taxon>Craniata</taxon>
        <taxon>Vertebrata</taxon>
        <taxon>Euteleostomi</taxon>
        <taxon>Actinopterygii</taxon>
        <taxon>Neopterygii</taxon>
        <taxon>Teleostei</taxon>
        <taxon>Neoteleostei</taxon>
        <taxon>Acanthomorphata</taxon>
        <taxon>Eupercaria</taxon>
        <taxon>Perciformes</taxon>
        <taxon>Notothenioidei</taxon>
        <taxon>Bathydraconidae</taxon>
        <taxon>Gymnodraco</taxon>
    </lineage>
</organism>
<comment type="subcellular location">
    <subcellularLocation>
        <location evidence="1">Membrane</location>
        <topology evidence="1">Peripheral membrane protein</topology>
    </subcellularLocation>
</comment>
<dbReference type="AlphaFoldDB" id="A0A6P8UGR9"/>
<feature type="region of interest" description="Disordered" evidence="5">
    <location>
        <begin position="492"/>
        <end position="547"/>
    </location>
</feature>
<dbReference type="PANTHER" id="PTHR28664:SF6">
    <property type="entry name" value="BRAIN-ENRICHED GUANYLATE KINASE-ASSOCIATED PROTEIN ISOFORM X1"/>
    <property type="match status" value="1"/>
</dbReference>
<dbReference type="GeneID" id="117548879"/>
<keyword evidence="6" id="KW-1185">Reference proteome</keyword>
<evidence type="ECO:0000256" key="1">
    <source>
        <dbReference type="ARBA" id="ARBA00004170"/>
    </source>
</evidence>
<dbReference type="InterPro" id="IPR043441">
    <property type="entry name" value="Tjap1/BEGAIN"/>
</dbReference>
<dbReference type="GO" id="GO:0016301">
    <property type="term" value="F:kinase activity"/>
    <property type="evidence" value="ECO:0007669"/>
    <property type="project" value="UniProtKB-KW"/>
</dbReference>
<feature type="region of interest" description="Disordered" evidence="5">
    <location>
        <begin position="385"/>
        <end position="413"/>
    </location>
</feature>
<dbReference type="GO" id="GO:0016020">
    <property type="term" value="C:membrane"/>
    <property type="evidence" value="ECO:0007669"/>
    <property type="project" value="UniProtKB-SubCell"/>
</dbReference>
<evidence type="ECO:0000256" key="3">
    <source>
        <dbReference type="ARBA" id="ARBA00023136"/>
    </source>
</evidence>
<evidence type="ECO:0000313" key="6">
    <source>
        <dbReference type="Proteomes" id="UP000515161"/>
    </source>
</evidence>
<dbReference type="RefSeq" id="XP_034076334.1">
    <property type="nucleotide sequence ID" value="XM_034220443.1"/>
</dbReference>
<feature type="compositionally biased region" description="Pro residues" evidence="5">
    <location>
        <begin position="576"/>
        <end position="585"/>
    </location>
</feature>
<keyword evidence="4" id="KW-0175">Coiled coil</keyword>
<evidence type="ECO:0000256" key="2">
    <source>
        <dbReference type="ARBA" id="ARBA00022553"/>
    </source>
</evidence>
<name>A0A6P8UGR9_GYMAC</name>
<sequence>MRLCVSGSSMLEQKEDLRKRLSYTTHKLELLQGEFDSTRQYLETELRRAQEELDKFTDKLRRIQSSYSALQRINQDLEEKIHRNSQHHDDEKRALSREIIVLNNHLIEAKLTIEKLQEDNDMHRKDCNLAAQLLQCNKSLYRAQLSELPADFQERLTMHLEESPLCRTYSDSVAASLIGKVLEKPDEACSSSQASRSPSPQTQEHTFVLESLGPGERLRLRAAYKSDLYSSDTALYCPEDRQRERRPSMDVHGERALLYGPQISTDSNPEEGSVGLRAGFTQEHFAKFPAPLRAGSSSYSSFSGGGSEDKGNGPPSSAASSPRHHSLFMEWRDAGDYERKSDSSWERDSPRGFPSTHPFQQAELSHHQNGSSPVYSRTMSSCFSEPYEPLPPSSSPSVAYGDSRRGSTLAPEEEELIGRWRQLSVEDLSAQSYRSPGRASPYSFSEQHFSVRPSKIRLGPLYSSFQEGGDFYPQEGMDPVWVAAIPSPECSPGPSQAHLYRAEDSQGSEHSLYHSGSSKDRDGNVAAGGQSADYVDPSPNSSTESLNQRTLEMATELQHYQVEMHSLPAQGSGSPPAGPPPPPPYNQTFGSLGLSRKDSLTKAQLYGTLLN</sequence>
<evidence type="ECO:0000256" key="4">
    <source>
        <dbReference type="SAM" id="Coils"/>
    </source>
</evidence>
<keyword evidence="3" id="KW-0472">Membrane</keyword>
<accession>A0A6P8UGR9</accession>
<keyword evidence="2" id="KW-0597">Phosphoprotein</keyword>
<evidence type="ECO:0000313" key="7">
    <source>
        <dbReference type="RefSeq" id="XP_034076334.1"/>
    </source>
</evidence>
<proteinExistence type="predicted"/>
<keyword evidence="7" id="KW-0418">Kinase</keyword>
<protein>
    <submittedName>
        <fullName evidence="7">Brain-enriched guanylate kinase-associated protein isoform X2</fullName>
    </submittedName>
</protein>
<evidence type="ECO:0000256" key="5">
    <source>
        <dbReference type="SAM" id="MobiDB-lite"/>
    </source>
</evidence>
<feature type="region of interest" description="Disordered" evidence="5">
    <location>
        <begin position="563"/>
        <end position="596"/>
    </location>
</feature>
<reference evidence="7" key="1">
    <citation type="submission" date="2025-08" db="UniProtKB">
        <authorList>
            <consortium name="RefSeq"/>
        </authorList>
    </citation>
    <scope>IDENTIFICATION</scope>
</reference>
<feature type="region of interest" description="Disordered" evidence="5">
    <location>
        <begin position="295"/>
        <end position="323"/>
    </location>
</feature>
<feature type="compositionally biased region" description="Polar residues" evidence="5">
    <location>
        <begin position="538"/>
        <end position="547"/>
    </location>
</feature>
<dbReference type="GO" id="GO:0045202">
    <property type="term" value="C:synapse"/>
    <property type="evidence" value="ECO:0007669"/>
    <property type="project" value="TreeGrafter"/>
</dbReference>
<dbReference type="PANTHER" id="PTHR28664">
    <property type="entry name" value="TIGHT JUNCTION-ASSOCIATED PROTEIN 1"/>
    <property type="match status" value="1"/>
</dbReference>
<feature type="coiled-coil region" evidence="4">
    <location>
        <begin position="39"/>
        <end position="126"/>
    </location>
</feature>
<keyword evidence="7" id="KW-0808">Transferase</keyword>